<dbReference type="InterPro" id="IPR014710">
    <property type="entry name" value="RmlC-like_jellyroll"/>
</dbReference>
<organism evidence="1 2">
    <name type="scientific">Microvirga aerophila</name>
    <dbReference type="NCBI Taxonomy" id="670291"/>
    <lineage>
        <taxon>Bacteria</taxon>
        <taxon>Pseudomonadati</taxon>
        <taxon>Pseudomonadota</taxon>
        <taxon>Alphaproteobacteria</taxon>
        <taxon>Hyphomicrobiales</taxon>
        <taxon>Methylobacteriaceae</taxon>
        <taxon>Microvirga</taxon>
    </lineage>
</organism>
<dbReference type="Gene3D" id="2.60.120.10">
    <property type="entry name" value="Jelly Rolls"/>
    <property type="match status" value="1"/>
</dbReference>
<gene>
    <name evidence="1" type="ORF">MAE02_62590</name>
</gene>
<protein>
    <recommendedName>
        <fullName evidence="3">Cupin</fullName>
    </recommendedName>
</protein>
<comment type="caution">
    <text evidence="1">The sequence shown here is derived from an EMBL/GenBank/DDBJ whole genome shotgun (WGS) entry which is preliminary data.</text>
</comment>
<dbReference type="Proteomes" id="UP000321085">
    <property type="component" value="Unassembled WGS sequence"/>
</dbReference>
<reference evidence="1 2" key="1">
    <citation type="submission" date="2019-07" db="EMBL/GenBank/DDBJ databases">
        <title>Whole genome shotgun sequence of Microvirga aerophila NBRC 106136.</title>
        <authorList>
            <person name="Hosoyama A."/>
            <person name="Uohara A."/>
            <person name="Ohji S."/>
            <person name="Ichikawa N."/>
        </authorList>
    </citation>
    <scope>NUCLEOTIDE SEQUENCE [LARGE SCALE GENOMIC DNA]</scope>
    <source>
        <strain evidence="1 2">NBRC 106136</strain>
    </source>
</reference>
<evidence type="ECO:0000313" key="1">
    <source>
        <dbReference type="EMBL" id="GEO18563.1"/>
    </source>
</evidence>
<dbReference type="AlphaFoldDB" id="A0A512C2X0"/>
<evidence type="ECO:0000313" key="2">
    <source>
        <dbReference type="Proteomes" id="UP000321085"/>
    </source>
</evidence>
<keyword evidence="2" id="KW-1185">Reference proteome</keyword>
<proteinExistence type="predicted"/>
<dbReference type="EMBL" id="BJYU01000209">
    <property type="protein sequence ID" value="GEO18563.1"/>
    <property type="molecule type" value="Genomic_DNA"/>
</dbReference>
<name>A0A512C2X0_9HYPH</name>
<dbReference type="RefSeq" id="WP_246690544.1">
    <property type="nucleotide sequence ID" value="NZ_BJYU01000209.1"/>
</dbReference>
<sequence length="141" mass="15932">MPKLLEPSATWSTAHQDEFRKNQFNPRVGTRFLSQDSRVRVWEVRLKPAERLGFRRHVLDYFWVATAPGKGRSHQQNGSVVEAAYAPGQTSHLTYGPGEFKIHDLENIGDTELIFTTVEFLDSANRPLPLPDAMAVEVQGV</sequence>
<evidence type="ECO:0008006" key="3">
    <source>
        <dbReference type="Google" id="ProtNLM"/>
    </source>
</evidence>
<accession>A0A512C2X0</accession>